<dbReference type="RefSeq" id="WP_042477667.1">
    <property type="nucleotide sequence ID" value="NZ_BAYX01000031.1"/>
</dbReference>
<feature type="transmembrane region" description="Helical" evidence="5">
    <location>
        <begin position="209"/>
        <end position="226"/>
    </location>
</feature>
<reference evidence="7 8" key="1">
    <citation type="submission" date="2014-05" db="EMBL/GenBank/DDBJ databases">
        <title>Whole genome shotgun sequence of Rhizobium rhizogenes NBRC 13257.</title>
        <authorList>
            <person name="Katano-Makiyama Y."/>
            <person name="Hosoyama A."/>
            <person name="Hashimoto M."/>
            <person name="Hosoyama Y."/>
            <person name="Noguchi M."/>
            <person name="Tsuchikane K."/>
            <person name="Kimura A."/>
            <person name="Ohji S."/>
            <person name="Ichikawa N."/>
            <person name="Yamazoe A."/>
            <person name="Fujita N."/>
        </authorList>
    </citation>
    <scope>NUCLEOTIDE SEQUENCE [LARGE SCALE GENOMIC DNA]</scope>
    <source>
        <strain evidence="7 8">NBRC 13257</strain>
    </source>
</reference>
<dbReference type="PANTHER" id="PTHR42718">
    <property type="entry name" value="MAJOR FACILITATOR SUPERFAMILY MULTIDRUG TRANSPORTER MFSC"/>
    <property type="match status" value="1"/>
</dbReference>
<dbReference type="PRINTS" id="PR01036">
    <property type="entry name" value="TCRTETB"/>
</dbReference>
<comment type="subcellular location">
    <subcellularLocation>
        <location evidence="1">Membrane</location>
        <topology evidence="1">Multi-pass membrane protein</topology>
    </subcellularLocation>
</comment>
<feature type="domain" description="Major facilitator superfamily (MFS) profile" evidence="6">
    <location>
        <begin position="16"/>
        <end position="474"/>
    </location>
</feature>
<organism evidence="7 8">
    <name type="scientific">Rhizobium rhizogenes NBRC 13257</name>
    <dbReference type="NCBI Taxonomy" id="1220581"/>
    <lineage>
        <taxon>Bacteria</taxon>
        <taxon>Pseudomonadati</taxon>
        <taxon>Pseudomonadota</taxon>
        <taxon>Alphaproteobacteria</taxon>
        <taxon>Hyphomicrobiales</taxon>
        <taxon>Rhizobiaceae</taxon>
        <taxon>Rhizobium/Agrobacterium group</taxon>
        <taxon>Rhizobium</taxon>
    </lineage>
</organism>
<feature type="transmembrane region" description="Helical" evidence="5">
    <location>
        <begin position="367"/>
        <end position="393"/>
    </location>
</feature>
<evidence type="ECO:0000256" key="1">
    <source>
        <dbReference type="ARBA" id="ARBA00004141"/>
    </source>
</evidence>
<keyword evidence="2 5" id="KW-0812">Transmembrane</keyword>
<feature type="transmembrane region" description="Helical" evidence="5">
    <location>
        <begin position="12"/>
        <end position="38"/>
    </location>
</feature>
<feature type="transmembrane region" description="Helical" evidence="5">
    <location>
        <begin position="341"/>
        <end position="361"/>
    </location>
</feature>
<dbReference type="InterPro" id="IPR020846">
    <property type="entry name" value="MFS_dom"/>
</dbReference>
<protein>
    <submittedName>
        <fullName evidence="7">Drug resistance transporter</fullName>
    </submittedName>
</protein>
<keyword evidence="3 5" id="KW-1133">Transmembrane helix</keyword>
<dbReference type="SUPFAM" id="SSF103473">
    <property type="entry name" value="MFS general substrate transporter"/>
    <property type="match status" value="1"/>
</dbReference>
<evidence type="ECO:0000256" key="2">
    <source>
        <dbReference type="ARBA" id="ARBA00022692"/>
    </source>
</evidence>
<accession>A0AA87Q8Q2</accession>
<gene>
    <name evidence="7" type="ORF">RRH01S_31_00300</name>
</gene>
<name>A0AA87Q8Q2_RHIRH</name>
<feature type="transmembrane region" description="Helical" evidence="5">
    <location>
        <begin position="232"/>
        <end position="255"/>
    </location>
</feature>
<dbReference type="Pfam" id="PF07690">
    <property type="entry name" value="MFS_1"/>
    <property type="match status" value="1"/>
</dbReference>
<sequence length="480" mass="50957">MSVATIETGRGGSWSSLSVLLTGCFLTILDLFIVNVALPDIQRELHASNAELQLIMVAYDVPFGAMLLNGARLGDLFGRRRLFLIGMATFALASLLCALAPSPSLLIGSRAIQGIGAALMMPQIYASVRLLFDGDARRRAFAIMGAVQGVAGAASQVIGGYLIAINVGDLGWRLVFLVNLPVALYALVAGRWMIVETKEALPTKLDIRGAVLGASALTLVLFPLMVGREHHWPWWAIVGPLVSLPLFGYFAWYEIRLARRGGVPVIDISLFKRNGFTLGIITAFLFFSTISSFSLSLTVFLQVGLGRTALEAGTIFVPSTVAFFVGSLLSEAVAKKTGHWAVFLGMLIYAIGLIVSVAVGFDTGSDNFMLSLSLILNGLGQGIVIPLFLNLILSTVSNSEAGMASGACSTMQTAGAAFGITIVGIILFSVLDSVGLQPGSPLTSAEHYGYAFAVATIYNLVAVILSLVLFVRLQNTLSRQ</sequence>
<dbReference type="Gene3D" id="1.20.1250.20">
    <property type="entry name" value="MFS general substrate transporter like domains"/>
    <property type="match status" value="1"/>
</dbReference>
<evidence type="ECO:0000313" key="8">
    <source>
        <dbReference type="Proteomes" id="UP000026941"/>
    </source>
</evidence>
<dbReference type="InterPro" id="IPR011701">
    <property type="entry name" value="MFS"/>
</dbReference>
<feature type="transmembrane region" description="Helical" evidence="5">
    <location>
        <begin position="107"/>
        <end position="128"/>
    </location>
</feature>
<dbReference type="Proteomes" id="UP000026941">
    <property type="component" value="Unassembled WGS sequence"/>
</dbReference>
<feature type="transmembrane region" description="Helical" evidence="5">
    <location>
        <begin position="50"/>
        <end position="70"/>
    </location>
</feature>
<dbReference type="Gene3D" id="1.20.1720.10">
    <property type="entry name" value="Multidrug resistance protein D"/>
    <property type="match status" value="1"/>
</dbReference>
<feature type="transmembrane region" description="Helical" evidence="5">
    <location>
        <begin position="309"/>
        <end position="329"/>
    </location>
</feature>
<feature type="transmembrane region" description="Helical" evidence="5">
    <location>
        <begin position="82"/>
        <end position="101"/>
    </location>
</feature>
<feature type="transmembrane region" description="Helical" evidence="5">
    <location>
        <begin position="276"/>
        <end position="303"/>
    </location>
</feature>
<dbReference type="AlphaFoldDB" id="A0AA87Q8Q2"/>
<evidence type="ECO:0000256" key="4">
    <source>
        <dbReference type="ARBA" id="ARBA00023136"/>
    </source>
</evidence>
<evidence type="ECO:0000256" key="5">
    <source>
        <dbReference type="SAM" id="Phobius"/>
    </source>
</evidence>
<evidence type="ECO:0000256" key="3">
    <source>
        <dbReference type="ARBA" id="ARBA00022989"/>
    </source>
</evidence>
<feature type="transmembrane region" description="Helical" evidence="5">
    <location>
        <begin position="140"/>
        <end position="164"/>
    </location>
</feature>
<dbReference type="PANTHER" id="PTHR42718:SF39">
    <property type="entry name" value="ACTINORHODIN TRANSPORTER-RELATED"/>
    <property type="match status" value="1"/>
</dbReference>
<dbReference type="CDD" id="cd17321">
    <property type="entry name" value="MFS_MMR_MDR_like"/>
    <property type="match status" value="1"/>
</dbReference>
<keyword evidence="4 5" id="KW-0472">Membrane</keyword>
<feature type="transmembrane region" description="Helical" evidence="5">
    <location>
        <begin position="448"/>
        <end position="471"/>
    </location>
</feature>
<dbReference type="InterPro" id="IPR036259">
    <property type="entry name" value="MFS_trans_sf"/>
</dbReference>
<feature type="transmembrane region" description="Helical" evidence="5">
    <location>
        <begin position="414"/>
        <end position="436"/>
    </location>
</feature>
<feature type="transmembrane region" description="Helical" evidence="5">
    <location>
        <begin position="170"/>
        <end position="188"/>
    </location>
</feature>
<evidence type="ECO:0000313" key="7">
    <source>
        <dbReference type="EMBL" id="GAJ97098.1"/>
    </source>
</evidence>
<dbReference type="EMBL" id="BAYX01000031">
    <property type="protein sequence ID" value="GAJ97098.1"/>
    <property type="molecule type" value="Genomic_DNA"/>
</dbReference>
<dbReference type="GO" id="GO:0016020">
    <property type="term" value="C:membrane"/>
    <property type="evidence" value="ECO:0007669"/>
    <property type="project" value="UniProtKB-SubCell"/>
</dbReference>
<dbReference type="GO" id="GO:0022857">
    <property type="term" value="F:transmembrane transporter activity"/>
    <property type="evidence" value="ECO:0007669"/>
    <property type="project" value="InterPro"/>
</dbReference>
<comment type="caution">
    <text evidence="7">The sequence shown here is derived from an EMBL/GenBank/DDBJ whole genome shotgun (WGS) entry which is preliminary data.</text>
</comment>
<dbReference type="PROSITE" id="PS50850">
    <property type="entry name" value="MFS"/>
    <property type="match status" value="1"/>
</dbReference>
<evidence type="ECO:0000259" key="6">
    <source>
        <dbReference type="PROSITE" id="PS50850"/>
    </source>
</evidence>
<proteinExistence type="predicted"/>